<evidence type="ECO:0000256" key="1">
    <source>
        <dbReference type="ARBA" id="ARBA00004434"/>
    </source>
</evidence>
<comment type="pathway">
    <text evidence="2">Energy metabolism; oxidative phosphorylation.</text>
</comment>
<dbReference type="GO" id="GO:0016491">
    <property type="term" value="F:oxidoreductase activity"/>
    <property type="evidence" value="ECO:0007669"/>
    <property type="project" value="UniProtKB-KW"/>
</dbReference>
<dbReference type="EMBL" id="JADWDJ010000019">
    <property type="protein sequence ID" value="KAG5265906.1"/>
    <property type="molecule type" value="Genomic_DNA"/>
</dbReference>
<dbReference type="GO" id="GO:0005743">
    <property type="term" value="C:mitochondrial inner membrane"/>
    <property type="evidence" value="ECO:0007669"/>
    <property type="project" value="UniProtKB-SubCell"/>
</dbReference>
<dbReference type="InterPro" id="IPR036539">
    <property type="entry name" value="Cyt_c_oxidase_su7a_sf"/>
</dbReference>
<comment type="subcellular location">
    <subcellularLocation>
        <location evidence="1">Mitochondrion inner membrane</location>
        <topology evidence="1">Single-pass membrane protein</topology>
    </subcellularLocation>
</comment>
<proteinExistence type="inferred from homology"/>
<feature type="region of interest" description="Disordered" evidence="14">
    <location>
        <begin position="1"/>
        <end position="25"/>
    </location>
</feature>
<evidence type="ECO:0000256" key="8">
    <source>
        <dbReference type="ARBA" id="ARBA00022990"/>
    </source>
</evidence>
<dbReference type="GO" id="GO:0002082">
    <property type="term" value="P:regulation of oxidative phosphorylation"/>
    <property type="evidence" value="ECO:0007669"/>
    <property type="project" value="TreeGrafter"/>
</dbReference>
<evidence type="ECO:0000256" key="9">
    <source>
        <dbReference type="ARBA" id="ARBA00023002"/>
    </source>
</evidence>
<dbReference type="InterPro" id="IPR003177">
    <property type="entry name" value="Cytc_oxidase_su7a_met"/>
</dbReference>
<keyword evidence="11 15" id="KW-0472">Membrane</keyword>
<keyword evidence="8" id="KW-0007">Acetylation</keyword>
<dbReference type="Gene3D" id="4.10.91.10">
    <property type="entry name" value="Cytochrome c oxidase, subunit VIIa"/>
    <property type="match status" value="1"/>
</dbReference>
<keyword evidence="5" id="KW-0999">Mitochondrion inner membrane</keyword>
<evidence type="ECO:0000256" key="4">
    <source>
        <dbReference type="ARBA" id="ARBA00022692"/>
    </source>
</evidence>
<evidence type="ECO:0000256" key="12">
    <source>
        <dbReference type="ARBA" id="ARBA00040282"/>
    </source>
</evidence>
<gene>
    <name evidence="16" type="ORF">AALO_G00247640</name>
</gene>
<evidence type="ECO:0000256" key="5">
    <source>
        <dbReference type="ARBA" id="ARBA00022792"/>
    </source>
</evidence>
<accession>A0AAV6FW13</accession>
<evidence type="ECO:0000256" key="11">
    <source>
        <dbReference type="ARBA" id="ARBA00023136"/>
    </source>
</evidence>
<dbReference type="GO" id="GO:0045277">
    <property type="term" value="C:respiratory chain complex IV"/>
    <property type="evidence" value="ECO:0007669"/>
    <property type="project" value="InterPro"/>
</dbReference>
<dbReference type="AlphaFoldDB" id="A0AAV6FW13"/>
<evidence type="ECO:0000256" key="13">
    <source>
        <dbReference type="ARBA" id="ARBA00042325"/>
    </source>
</evidence>
<keyword evidence="7 15" id="KW-1133">Transmembrane helix</keyword>
<sequence>MRKVAVMHQNRFTNRQNKRKKKNTRKGIWDITEERFCVLVSETVDKAKKMSMYRHFMALRHISRRSIGTSVCRQVENKVPLKQKMFQEDNGIPIHLKGGPKDALLYRATMTLTIGGTAYLLYELFNAACPKKKD</sequence>
<protein>
    <recommendedName>
        <fullName evidence="12">Cytochrome c oxidase subunit 7A2, mitochondrial</fullName>
    </recommendedName>
    <alternativeName>
        <fullName evidence="13">Cytochrome c oxidase subunit VIIa-liver/heart</fullName>
    </alternativeName>
</protein>
<name>A0AAV6FW13_9TELE</name>
<keyword evidence="17" id="KW-1185">Reference proteome</keyword>
<organism evidence="16 17">
    <name type="scientific">Alosa alosa</name>
    <name type="common">allis shad</name>
    <dbReference type="NCBI Taxonomy" id="278164"/>
    <lineage>
        <taxon>Eukaryota</taxon>
        <taxon>Metazoa</taxon>
        <taxon>Chordata</taxon>
        <taxon>Craniata</taxon>
        <taxon>Vertebrata</taxon>
        <taxon>Euteleostomi</taxon>
        <taxon>Actinopterygii</taxon>
        <taxon>Neopterygii</taxon>
        <taxon>Teleostei</taxon>
        <taxon>Clupei</taxon>
        <taxon>Clupeiformes</taxon>
        <taxon>Clupeoidei</taxon>
        <taxon>Clupeidae</taxon>
        <taxon>Alosa</taxon>
    </lineage>
</organism>
<dbReference type="PANTHER" id="PTHR10510:SF15">
    <property type="entry name" value="CYTOCHROME C OXIDASE SUBUNIT 7A2, MITOCHONDRIAL"/>
    <property type="match status" value="1"/>
</dbReference>
<dbReference type="CDD" id="cd00928">
    <property type="entry name" value="Cyt_c_Oxidase_VIIa"/>
    <property type="match status" value="1"/>
</dbReference>
<evidence type="ECO:0000256" key="10">
    <source>
        <dbReference type="ARBA" id="ARBA00023128"/>
    </source>
</evidence>
<evidence type="ECO:0000256" key="7">
    <source>
        <dbReference type="ARBA" id="ARBA00022989"/>
    </source>
</evidence>
<comment type="caution">
    <text evidence="16">The sequence shown here is derived from an EMBL/GenBank/DDBJ whole genome shotgun (WGS) entry which is preliminary data.</text>
</comment>
<dbReference type="GO" id="GO:0006123">
    <property type="term" value="P:mitochondrial electron transport, cytochrome c to oxygen"/>
    <property type="evidence" value="ECO:0007669"/>
    <property type="project" value="InterPro"/>
</dbReference>
<dbReference type="Proteomes" id="UP000823561">
    <property type="component" value="Chromosome 19"/>
</dbReference>
<evidence type="ECO:0000256" key="6">
    <source>
        <dbReference type="ARBA" id="ARBA00022946"/>
    </source>
</evidence>
<feature type="compositionally biased region" description="Basic residues" evidence="14">
    <location>
        <begin position="16"/>
        <end position="25"/>
    </location>
</feature>
<reference evidence="16" key="1">
    <citation type="submission" date="2020-10" db="EMBL/GenBank/DDBJ databases">
        <title>Chromosome-scale genome assembly of the Allis shad, Alosa alosa.</title>
        <authorList>
            <person name="Margot Z."/>
            <person name="Christophe K."/>
            <person name="Cabau C."/>
            <person name="Louis A."/>
            <person name="Berthelot C."/>
            <person name="Parey E."/>
            <person name="Roest Crollius H."/>
            <person name="Montfort J."/>
            <person name="Robinson-Rechavi M."/>
            <person name="Bucao C."/>
            <person name="Bouchez O."/>
            <person name="Gislard M."/>
            <person name="Lluch J."/>
            <person name="Milhes M."/>
            <person name="Lampietro C."/>
            <person name="Lopez Roques C."/>
            <person name="Donnadieu C."/>
            <person name="Braasch I."/>
            <person name="Desvignes T."/>
            <person name="Postlethwait J."/>
            <person name="Bobe J."/>
            <person name="Guiguen Y."/>
        </authorList>
    </citation>
    <scope>NUCLEOTIDE SEQUENCE</scope>
    <source>
        <strain evidence="16">M-15738</strain>
        <tissue evidence="16">Blood</tissue>
    </source>
</reference>
<dbReference type="PANTHER" id="PTHR10510">
    <property type="entry name" value="CYTOCHROME C OXIDASE POLYPEPTIDE 7A"/>
    <property type="match status" value="1"/>
</dbReference>
<dbReference type="GO" id="GO:0097250">
    <property type="term" value="P:mitochondrial respirasome assembly"/>
    <property type="evidence" value="ECO:0007669"/>
    <property type="project" value="TreeGrafter"/>
</dbReference>
<dbReference type="FunFam" id="4.10.91.10:FF:000001">
    <property type="entry name" value="Cytochrome c oxidase subunit 7A1, mitochondrial"/>
    <property type="match status" value="1"/>
</dbReference>
<keyword evidence="9" id="KW-0560">Oxidoreductase</keyword>
<evidence type="ECO:0000313" key="17">
    <source>
        <dbReference type="Proteomes" id="UP000823561"/>
    </source>
</evidence>
<evidence type="ECO:0000256" key="15">
    <source>
        <dbReference type="SAM" id="Phobius"/>
    </source>
</evidence>
<dbReference type="InterPro" id="IPR039297">
    <property type="entry name" value="COX7a"/>
</dbReference>
<feature type="transmembrane region" description="Helical" evidence="15">
    <location>
        <begin position="104"/>
        <end position="122"/>
    </location>
</feature>
<dbReference type="Pfam" id="PF02238">
    <property type="entry name" value="COX7a"/>
    <property type="match status" value="1"/>
</dbReference>
<evidence type="ECO:0000256" key="14">
    <source>
        <dbReference type="SAM" id="MobiDB-lite"/>
    </source>
</evidence>
<comment type="similarity">
    <text evidence="3">Belongs to the cytochrome c oxidase VIIa family.</text>
</comment>
<evidence type="ECO:0000256" key="3">
    <source>
        <dbReference type="ARBA" id="ARBA00009331"/>
    </source>
</evidence>
<dbReference type="SUPFAM" id="SSF81419">
    <property type="entry name" value="Mitochondrial cytochrome c oxidase subunit VIIa"/>
    <property type="match status" value="1"/>
</dbReference>
<keyword evidence="4 15" id="KW-0812">Transmembrane</keyword>
<keyword evidence="10" id="KW-0496">Mitochondrion</keyword>
<evidence type="ECO:0000256" key="2">
    <source>
        <dbReference type="ARBA" id="ARBA00004673"/>
    </source>
</evidence>
<keyword evidence="6" id="KW-0809">Transit peptide</keyword>
<evidence type="ECO:0000313" key="16">
    <source>
        <dbReference type="EMBL" id="KAG5265906.1"/>
    </source>
</evidence>